<dbReference type="RefSeq" id="WP_220108077.1">
    <property type="nucleotide sequence ID" value="NZ_JAHZST010000001.1"/>
</dbReference>
<accession>A0ABS7DY65</accession>
<dbReference type="Proteomes" id="UP001195963">
    <property type="component" value="Unassembled WGS sequence"/>
</dbReference>
<dbReference type="PROSITE" id="PS51257">
    <property type="entry name" value="PROKAR_LIPOPROTEIN"/>
    <property type="match status" value="1"/>
</dbReference>
<organism evidence="3 4">
    <name type="scientific">Shewanella nanhaiensis</name>
    <dbReference type="NCBI Taxonomy" id="2864872"/>
    <lineage>
        <taxon>Bacteria</taxon>
        <taxon>Pseudomonadati</taxon>
        <taxon>Pseudomonadota</taxon>
        <taxon>Gammaproteobacteria</taxon>
        <taxon>Alteromonadales</taxon>
        <taxon>Shewanellaceae</taxon>
        <taxon>Shewanella</taxon>
    </lineage>
</organism>
<dbReference type="EMBL" id="JAHZST010000001">
    <property type="protein sequence ID" value="MBW8182377.1"/>
    <property type="molecule type" value="Genomic_DNA"/>
</dbReference>
<feature type="chain" id="PRO_5046781789" evidence="1">
    <location>
        <begin position="20"/>
        <end position="187"/>
    </location>
</feature>
<feature type="domain" description="DUF4136" evidence="2">
    <location>
        <begin position="43"/>
        <end position="185"/>
    </location>
</feature>
<evidence type="ECO:0000313" key="3">
    <source>
        <dbReference type="EMBL" id="MBW8182377.1"/>
    </source>
</evidence>
<proteinExistence type="predicted"/>
<evidence type="ECO:0000256" key="1">
    <source>
        <dbReference type="SAM" id="SignalP"/>
    </source>
</evidence>
<dbReference type="Pfam" id="PF13590">
    <property type="entry name" value="DUF4136"/>
    <property type="match status" value="1"/>
</dbReference>
<keyword evidence="4" id="KW-1185">Reference proteome</keyword>
<sequence length="187" mass="20476">MIRLICCLLLLSTLTACTASEVAEPSPLRTTTVATGDLDFLSAQTRYFAWHPTLAKVVADERVQSDQVISNMQHALKKVLEAKGYQLVSSQQSPDLLVGFGLTLSSDMSDSEILQKTGLVPGLSTFGVDMNKYEKGSVLVALFEPQSQEPVWRALGQGFTDFERDGAKRQQGFNEFISVMLMAVPVI</sequence>
<dbReference type="InterPro" id="IPR025411">
    <property type="entry name" value="DUF4136"/>
</dbReference>
<dbReference type="Gene3D" id="3.30.160.670">
    <property type="match status" value="1"/>
</dbReference>
<gene>
    <name evidence="3" type="ORF">K0625_01755</name>
</gene>
<protein>
    <submittedName>
        <fullName evidence="3">DUF4136 domain-containing protein</fullName>
    </submittedName>
</protein>
<reference evidence="3 4" key="1">
    <citation type="submission" date="2021-07" db="EMBL/GenBank/DDBJ databases">
        <title>Shewanella sp. nov, isolated from SCS.</title>
        <authorList>
            <person name="Cao W.R."/>
        </authorList>
    </citation>
    <scope>NUCLEOTIDE SEQUENCE [LARGE SCALE GENOMIC DNA]</scope>
    <source>
        <strain evidence="3 4">NR704-98</strain>
    </source>
</reference>
<name>A0ABS7DY65_9GAMM</name>
<comment type="caution">
    <text evidence="3">The sequence shown here is derived from an EMBL/GenBank/DDBJ whole genome shotgun (WGS) entry which is preliminary data.</text>
</comment>
<evidence type="ECO:0000313" key="4">
    <source>
        <dbReference type="Proteomes" id="UP001195963"/>
    </source>
</evidence>
<keyword evidence="1" id="KW-0732">Signal</keyword>
<feature type="signal peptide" evidence="1">
    <location>
        <begin position="1"/>
        <end position="19"/>
    </location>
</feature>
<evidence type="ECO:0000259" key="2">
    <source>
        <dbReference type="Pfam" id="PF13590"/>
    </source>
</evidence>